<dbReference type="RefSeq" id="WP_035286329.1">
    <property type="nucleotide sequence ID" value="NZ_AYXG01000183.1"/>
</dbReference>
<proteinExistence type="predicted"/>
<evidence type="ECO:0000313" key="2">
    <source>
        <dbReference type="Proteomes" id="UP000019277"/>
    </source>
</evidence>
<comment type="caution">
    <text evidence="1">The sequence shown here is derived from an EMBL/GenBank/DDBJ whole genome shotgun (WGS) entry which is preliminary data.</text>
</comment>
<keyword evidence="2" id="KW-1185">Reference proteome</keyword>
<name>W7IU41_9PSEU</name>
<accession>W7IU41</accession>
<dbReference type="AlphaFoldDB" id="W7IU41"/>
<protein>
    <submittedName>
        <fullName evidence="1">Uncharacterized protein</fullName>
    </submittedName>
</protein>
<organism evidence="1 2">
    <name type="scientific">Actinokineospora spheciospongiae</name>
    <dbReference type="NCBI Taxonomy" id="909613"/>
    <lineage>
        <taxon>Bacteria</taxon>
        <taxon>Bacillati</taxon>
        <taxon>Actinomycetota</taxon>
        <taxon>Actinomycetes</taxon>
        <taxon>Pseudonocardiales</taxon>
        <taxon>Pseudonocardiaceae</taxon>
        <taxon>Actinokineospora</taxon>
    </lineage>
</organism>
<reference evidence="1 2" key="1">
    <citation type="journal article" date="2014" name="Genome Announc.">
        <title>Draft Genome Sequence of the Antitrypanosomally Active Sponge-Associated Bacterium Actinokineospora sp. Strain EG49.</title>
        <authorList>
            <person name="Harjes J."/>
            <person name="Ryu T."/>
            <person name="Abdelmohsen U.R."/>
            <person name="Moitinho-Silva L."/>
            <person name="Horn H."/>
            <person name="Ravasi T."/>
            <person name="Hentschel U."/>
        </authorList>
    </citation>
    <scope>NUCLEOTIDE SEQUENCE [LARGE SCALE GENOMIC DNA]</scope>
    <source>
        <strain evidence="1 2">EG49</strain>
    </source>
</reference>
<evidence type="ECO:0000313" key="1">
    <source>
        <dbReference type="EMBL" id="EWC59901.1"/>
    </source>
</evidence>
<dbReference type="Proteomes" id="UP000019277">
    <property type="component" value="Unassembled WGS sequence"/>
</dbReference>
<dbReference type="EMBL" id="AYXG01000183">
    <property type="protein sequence ID" value="EWC59901.1"/>
    <property type="molecule type" value="Genomic_DNA"/>
</dbReference>
<sequence length="64" mass="6593">MELFLDGRLTAAIPTTADGPGTGGTYAIPTALAALTPGRHSVELRLSGVDGTTTSTLRHFDLLP</sequence>
<dbReference type="STRING" id="909613.UO65_4761"/>
<gene>
    <name evidence="1" type="ORF">UO65_4761</name>
</gene>